<feature type="non-terminal residue" evidence="1">
    <location>
        <position position="41"/>
    </location>
</feature>
<protein>
    <submittedName>
        <fullName evidence="1">Uncharacterized protein</fullName>
    </submittedName>
</protein>
<sequence>MITNPIEKVEVNIKKKDGYFTQEEADQISLKILGLLTPIDK</sequence>
<organism evidence="1">
    <name type="scientific">marine sediment metagenome</name>
    <dbReference type="NCBI Taxonomy" id="412755"/>
    <lineage>
        <taxon>unclassified sequences</taxon>
        <taxon>metagenomes</taxon>
        <taxon>ecological metagenomes</taxon>
    </lineage>
</organism>
<evidence type="ECO:0000313" key="1">
    <source>
        <dbReference type="EMBL" id="GAG23412.1"/>
    </source>
</evidence>
<comment type="caution">
    <text evidence="1">The sequence shown here is derived from an EMBL/GenBank/DDBJ whole genome shotgun (WGS) entry which is preliminary data.</text>
</comment>
<reference evidence="1" key="1">
    <citation type="journal article" date="2014" name="Front. Microbiol.">
        <title>High frequency of phylogenetically diverse reductive dehalogenase-homologous genes in deep subseafloor sedimentary metagenomes.</title>
        <authorList>
            <person name="Kawai M."/>
            <person name="Futagami T."/>
            <person name="Toyoda A."/>
            <person name="Takaki Y."/>
            <person name="Nishi S."/>
            <person name="Hori S."/>
            <person name="Arai W."/>
            <person name="Tsubouchi T."/>
            <person name="Morono Y."/>
            <person name="Uchiyama I."/>
            <person name="Ito T."/>
            <person name="Fujiyama A."/>
            <person name="Inagaki F."/>
            <person name="Takami H."/>
        </authorList>
    </citation>
    <scope>NUCLEOTIDE SEQUENCE</scope>
    <source>
        <strain evidence="1">Expedition CK06-06</strain>
    </source>
</reference>
<name>X0WJK8_9ZZZZ</name>
<dbReference type="AlphaFoldDB" id="X0WJK8"/>
<proteinExistence type="predicted"/>
<dbReference type="EMBL" id="BARS01031903">
    <property type="protein sequence ID" value="GAG23412.1"/>
    <property type="molecule type" value="Genomic_DNA"/>
</dbReference>
<gene>
    <name evidence="1" type="ORF">S01H1_49581</name>
</gene>
<accession>X0WJK8</accession>